<evidence type="ECO:0000256" key="2">
    <source>
        <dbReference type="ARBA" id="ARBA00007543"/>
    </source>
</evidence>
<comment type="caution">
    <text evidence="13">The sequence shown here is derived from an EMBL/GenBank/DDBJ whole genome shotgun (WGS) entry which is preliminary data.</text>
</comment>
<keyword evidence="14" id="KW-1185">Reference proteome</keyword>
<evidence type="ECO:0000256" key="11">
    <source>
        <dbReference type="ARBA" id="ARBA00023136"/>
    </source>
</evidence>
<keyword evidence="3" id="KW-0813">Transport</keyword>
<accession>A0ABS8PFC9</accession>
<dbReference type="Proteomes" id="UP001199469">
    <property type="component" value="Unassembled WGS sequence"/>
</dbReference>
<dbReference type="PANTHER" id="PTHR43141">
    <property type="entry name" value="CYTOCHROME BD2 SUBUNIT II"/>
    <property type="match status" value="1"/>
</dbReference>
<evidence type="ECO:0000313" key="13">
    <source>
        <dbReference type="EMBL" id="MCD2196971.1"/>
    </source>
</evidence>
<organism evidence="13 14">
    <name type="scientific">Actinomycetospora endophytica</name>
    <dbReference type="NCBI Taxonomy" id="2291215"/>
    <lineage>
        <taxon>Bacteria</taxon>
        <taxon>Bacillati</taxon>
        <taxon>Actinomycetota</taxon>
        <taxon>Actinomycetes</taxon>
        <taxon>Pseudonocardiales</taxon>
        <taxon>Pseudonocardiaceae</taxon>
        <taxon>Actinomycetospora</taxon>
    </lineage>
</organism>
<keyword evidence="11 12" id="KW-0472">Membrane</keyword>
<dbReference type="EMBL" id="JAJNDB010000007">
    <property type="protein sequence ID" value="MCD2196971.1"/>
    <property type="molecule type" value="Genomic_DNA"/>
</dbReference>
<evidence type="ECO:0000256" key="10">
    <source>
        <dbReference type="ARBA" id="ARBA00023004"/>
    </source>
</evidence>
<evidence type="ECO:0000256" key="4">
    <source>
        <dbReference type="ARBA" id="ARBA00022475"/>
    </source>
</evidence>
<dbReference type="InterPro" id="IPR003317">
    <property type="entry name" value="Cyt-d_oxidase_su2"/>
</dbReference>
<keyword evidence="8" id="KW-0249">Electron transport</keyword>
<evidence type="ECO:0000256" key="5">
    <source>
        <dbReference type="ARBA" id="ARBA00022617"/>
    </source>
</evidence>
<keyword evidence="5" id="KW-0349">Heme</keyword>
<evidence type="ECO:0000256" key="9">
    <source>
        <dbReference type="ARBA" id="ARBA00022989"/>
    </source>
</evidence>
<name>A0ABS8PFC9_9PSEU</name>
<proteinExistence type="inferred from homology"/>
<dbReference type="PANTHER" id="PTHR43141:SF5">
    <property type="entry name" value="CYTOCHROME BD-I UBIQUINOL OXIDASE SUBUNIT 2"/>
    <property type="match status" value="1"/>
</dbReference>
<keyword evidence="10" id="KW-0408">Iron</keyword>
<feature type="transmembrane region" description="Helical" evidence="12">
    <location>
        <begin position="290"/>
        <end position="316"/>
    </location>
</feature>
<dbReference type="NCBIfam" id="TIGR00203">
    <property type="entry name" value="cydB"/>
    <property type="match status" value="1"/>
</dbReference>
<evidence type="ECO:0000256" key="8">
    <source>
        <dbReference type="ARBA" id="ARBA00022982"/>
    </source>
</evidence>
<sequence>MDLAMLWFALVVLCWVLFAVLEGFDFGVGMLAGIVGRDEHERGAAVRTVGPVWDGNEVWLVAAIGVTFAAFPDWYAALLSGLYLPLVIVLLALAARGVALEFRGKVDTARWRHRCDVALGVSSLVCAAGFGAALGVATTGLALGPGGAVAGAGPARSLAPLASWPALTGAVLGVLATLLQGAAFLGLRTTGPVRVRARRVAVTTAGVAAVVVGILAGVAAPVAGIVAVLALVAGIAGVRRWEATAFAAASLAVLGGVVAAFVAHAPVVLPSTLDPALSLTIAGAAASPEALQVITIGAVIILPGVLAYQAFSYWVFRRRVASGREVSA</sequence>
<comment type="similarity">
    <text evidence="2">Belongs to the cytochrome ubiquinol oxidase subunit 2 family.</text>
</comment>
<feature type="transmembrane region" description="Helical" evidence="12">
    <location>
        <begin position="245"/>
        <end position="270"/>
    </location>
</feature>
<feature type="transmembrane region" description="Helical" evidence="12">
    <location>
        <begin position="117"/>
        <end position="144"/>
    </location>
</feature>
<keyword evidence="4" id="KW-1003">Cell membrane</keyword>
<feature type="transmembrane region" description="Helical" evidence="12">
    <location>
        <begin position="164"/>
        <end position="187"/>
    </location>
</feature>
<keyword evidence="7" id="KW-0479">Metal-binding</keyword>
<evidence type="ECO:0000256" key="1">
    <source>
        <dbReference type="ARBA" id="ARBA00004651"/>
    </source>
</evidence>
<evidence type="ECO:0000256" key="6">
    <source>
        <dbReference type="ARBA" id="ARBA00022692"/>
    </source>
</evidence>
<evidence type="ECO:0000256" key="12">
    <source>
        <dbReference type="SAM" id="Phobius"/>
    </source>
</evidence>
<keyword evidence="6 12" id="KW-0812">Transmembrane</keyword>
<feature type="transmembrane region" description="Helical" evidence="12">
    <location>
        <begin position="199"/>
        <end position="216"/>
    </location>
</feature>
<evidence type="ECO:0000313" key="14">
    <source>
        <dbReference type="Proteomes" id="UP001199469"/>
    </source>
</evidence>
<evidence type="ECO:0000256" key="3">
    <source>
        <dbReference type="ARBA" id="ARBA00022448"/>
    </source>
</evidence>
<reference evidence="13 14" key="1">
    <citation type="submission" date="2021-11" db="EMBL/GenBank/DDBJ databases">
        <title>Draft genome sequence of Actinomycetospora sp. SF1 isolated from the rhizosphere soil.</title>
        <authorList>
            <person name="Duangmal K."/>
            <person name="Chantavorakit T."/>
        </authorList>
    </citation>
    <scope>NUCLEOTIDE SEQUENCE [LARGE SCALE GENOMIC DNA]</scope>
    <source>
        <strain evidence="13 14">TBRC 5722</strain>
    </source>
</reference>
<dbReference type="Pfam" id="PF02322">
    <property type="entry name" value="Cyt_bd_oxida_II"/>
    <property type="match status" value="1"/>
</dbReference>
<comment type="subcellular location">
    <subcellularLocation>
        <location evidence="1">Cell membrane</location>
        <topology evidence="1">Multi-pass membrane protein</topology>
    </subcellularLocation>
</comment>
<gene>
    <name evidence="13" type="primary">cydB</name>
    <name evidence="13" type="ORF">LQ327_26730</name>
</gene>
<keyword evidence="9 12" id="KW-1133">Transmembrane helix</keyword>
<feature type="transmembrane region" description="Helical" evidence="12">
    <location>
        <begin position="74"/>
        <end position="96"/>
    </location>
</feature>
<protein>
    <submittedName>
        <fullName evidence="13">Cytochrome d ubiquinol oxidase subunit II</fullName>
    </submittedName>
</protein>
<evidence type="ECO:0000256" key="7">
    <source>
        <dbReference type="ARBA" id="ARBA00022723"/>
    </source>
</evidence>
<dbReference type="RefSeq" id="WP_230738864.1">
    <property type="nucleotide sequence ID" value="NZ_JAJNDB010000007.1"/>
</dbReference>
<feature type="transmembrane region" description="Helical" evidence="12">
    <location>
        <begin position="222"/>
        <end position="238"/>
    </location>
</feature>